<proteinExistence type="predicted"/>
<gene>
    <name evidence="2" type="ORF">JMJ35_006073</name>
</gene>
<evidence type="ECO:0000313" key="3">
    <source>
        <dbReference type="Proteomes" id="UP001166286"/>
    </source>
</evidence>
<dbReference type="AlphaFoldDB" id="A0AA39V823"/>
<evidence type="ECO:0000313" key="2">
    <source>
        <dbReference type="EMBL" id="KAK0511500.1"/>
    </source>
</evidence>
<keyword evidence="3" id="KW-1185">Reference proteome</keyword>
<name>A0AA39V823_9LECA</name>
<comment type="caution">
    <text evidence="2">The sequence shown here is derived from an EMBL/GenBank/DDBJ whole genome shotgun (WGS) entry which is preliminary data.</text>
</comment>
<evidence type="ECO:0000256" key="1">
    <source>
        <dbReference type="SAM" id="SignalP"/>
    </source>
</evidence>
<protein>
    <submittedName>
        <fullName evidence="2">Uncharacterized protein</fullName>
    </submittedName>
</protein>
<sequence>MKLLLQSIGLLAATAIALPSLSTKDPHCGELEKGFAEMAYLANYFGSESCTTDNCVAFRKGIEALAVEMNHLGCNEPEVNAGARMKRRKERPEYYSKCDAFHSYLFALNKQLENELLTPSDENDGSYTNKCVSVHESLPEIDIWSNRCADIDPTIGNATVAVISSLQRLGCVWSSNCGPGCVQIGNNMFETVRMMGPMQCNRFDPPGDPHERDIRRPTL</sequence>
<organism evidence="2 3">
    <name type="scientific">Cladonia borealis</name>
    <dbReference type="NCBI Taxonomy" id="184061"/>
    <lineage>
        <taxon>Eukaryota</taxon>
        <taxon>Fungi</taxon>
        <taxon>Dikarya</taxon>
        <taxon>Ascomycota</taxon>
        <taxon>Pezizomycotina</taxon>
        <taxon>Lecanoromycetes</taxon>
        <taxon>OSLEUM clade</taxon>
        <taxon>Lecanoromycetidae</taxon>
        <taxon>Lecanorales</taxon>
        <taxon>Lecanorineae</taxon>
        <taxon>Cladoniaceae</taxon>
        <taxon>Cladonia</taxon>
    </lineage>
</organism>
<dbReference type="EMBL" id="JAFEKC020000013">
    <property type="protein sequence ID" value="KAK0511500.1"/>
    <property type="molecule type" value="Genomic_DNA"/>
</dbReference>
<feature type="chain" id="PRO_5041270324" evidence="1">
    <location>
        <begin position="18"/>
        <end position="219"/>
    </location>
</feature>
<reference evidence="2" key="1">
    <citation type="submission" date="2023-03" db="EMBL/GenBank/DDBJ databases">
        <title>Complete genome of Cladonia borealis.</title>
        <authorList>
            <person name="Park H."/>
        </authorList>
    </citation>
    <scope>NUCLEOTIDE SEQUENCE</scope>
    <source>
        <strain evidence="2">ANT050790</strain>
    </source>
</reference>
<accession>A0AA39V823</accession>
<keyword evidence="1" id="KW-0732">Signal</keyword>
<dbReference type="Proteomes" id="UP001166286">
    <property type="component" value="Unassembled WGS sequence"/>
</dbReference>
<feature type="signal peptide" evidence="1">
    <location>
        <begin position="1"/>
        <end position="17"/>
    </location>
</feature>